<protein>
    <recommendedName>
        <fullName evidence="8">C-type lectin</fullName>
    </recommendedName>
</protein>
<dbReference type="InterPro" id="IPR016186">
    <property type="entry name" value="C-type_lectin-like/link_sf"/>
</dbReference>
<dbReference type="InterPro" id="IPR000859">
    <property type="entry name" value="CUB_dom"/>
</dbReference>
<dbReference type="AlphaFoldDB" id="A0AAN5CWG1"/>
<evidence type="ECO:0000259" key="4">
    <source>
        <dbReference type="PROSITE" id="PS01180"/>
    </source>
</evidence>
<feature type="chain" id="PRO_5043054643" description="C-type lectin" evidence="3">
    <location>
        <begin position="18"/>
        <end position="386"/>
    </location>
</feature>
<feature type="domain" description="CUB" evidence="4">
    <location>
        <begin position="298"/>
        <end position="386"/>
    </location>
</feature>
<feature type="domain" description="C-type lectin" evidence="5">
    <location>
        <begin position="171"/>
        <end position="287"/>
    </location>
</feature>
<dbReference type="SUPFAM" id="SSF56436">
    <property type="entry name" value="C-type lectin-like"/>
    <property type="match status" value="2"/>
</dbReference>
<evidence type="ECO:0000256" key="1">
    <source>
        <dbReference type="ARBA" id="ARBA00023157"/>
    </source>
</evidence>
<gene>
    <name evidence="6" type="ORF">PMAYCL1PPCAC_22253</name>
</gene>
<dbReference type="Gene3D" id="3.10.100.10">
    <property type="entry name" value="Mannose-Binding Protein A, subunit A"/>
    <property type="match status" value="2"/>
</dbReference>
<evidence type="ECO:0000256" key="2">
    <source>
        <dbReference type="PROSITE-ProRule" id="PRU00059"/>
    </source>
</evidence>
<evidence type="ECO:0000259" key="5">
    <source>
        <dbReference type="PROSITE" id="PS50041"/>
    </source>
</evidence>
<accession>A0AAN5CWG1</accession>
<dbReference type="InterPro" id="IPR001304">
    <property type="entry name" value="C-type_lectin-like"/>
</dbReference>
<dbReference type="PANTHER" id="PTHR22991:SF40">
    <property type="entry name" value="PROTEIN CBG13490"/>
    <property type="match status" value="1"/>
</dbReference>
<organism evidence="6 7">
    <name type="scientific">Pristionchus mayeri</name>
    <dbReference type="NCBI Taxonomy" id="1317129"/>
    <lineage>
        <taxon>Eukaryota</taxon>
        <taxon>Metazoa</taxon>
        <taxon>Ecdysozoa</taxon>
        <taxon>Nematoda</taxon>
        <taxon>Chromadorea</taxon>
        <taxon>Rhabditida</taxon>
        <taxon>Rhabditina</taxon>
        <taxon>Diplogasteromorpha</taxon>
        <taxon>Diplogasteroidea</taxon>
        <taxon>Neodiplogasteridae</taxon>
        <taxon>Pristionchus</taxon>
    </lineage>
</organism>
<feature type="signal peptide" evidence="3">
    <location>
        <begin position="1"/>
        <end position="17"/>
    </location>
</feature>
<dbReference type="SMART" id="SM00034">
    <property type="entry name" value="CLECT"/>
    <property type="match status" value="1"/>
</dbReference>
<dbReference type="CDD" id="cd00037">
    <property type="entry name" value="CLECT"/>
    <property type="match status" value="1"/>
</dbReference>
<dbReference type="Gene3D" id="2.60.120.290">
    <property type="entry name" value="Spermadhesin, CUB domain"/>
    <property type="match status" value="1"/>
</dbReference>
<dbReference type="Proteomes" id="UP001328107">
    <property type="component" value="Unassembled WGS sequence"/>
</dbReference>
<keyword evidence="3" id="KW-0732">Signal</keyword>
<keyword evidence="7" id="KW-1185">Reference proteome</keyword>
<dbReference type="PROSITE" id="PS00615">
    <property type="entry name" value="C_TYPE_LECTIN_1"/>
    <property type="match status" value="1"/>
</dbReference>
<dbReference type="InterPro" id="IPR016187">
    <property type="entry name" value="CTDL_fold"/>
</dbReference>
<dbReference type="Pfam" id="PF00059">
    <property type="entry name" value="Lectin_C"/>
    <property type="match status" value="1"/>
</dbReference>
<dbReference type="Pfam" id="PF00431">
    <property type="entry name" value="CUB"/>
    <property type="match status" value="1"/>
</dbReference>
<dbReference type="PROSITE" id="PS01180">
    <property type="entry name" value="CUB"/>
    <property type="match status" value="1"/>
</dbReference>
<dbReference type="PROSITE" id="PS50041">
    <property type="entry name" value="C_TYPE_LECTIN_2"/>
    <property type="match status" value="1"/>
</dbReference>
<reference evidence="7" key="1">
    <citation type="submission" date="2022-10" db="EMBL/GenBank/DDBJ databases">
        <title>Genome assembly of Pristionchus species.</title>
        <authorList>
            <person name="Yoshida K."/>
            <person name="Sommer R.J."/>
        </authorList>
    </citation>
    <scope>NUCLEOTIDE SEQUENCE [LARGE SCALE GENOMIC DNA]</scope>
    <source>
        <strain evidence="7">RS5460</strain>
    </source>
</reference>
<evidence type="ECO:0000313" key="6">
    <source>
        <dbReference type="EMBL" id="GMR52058.1"/>
    </source>
</evidence>
<keyword evidence="1" id="KW-1015">Disulfide bond</keyword>
<comment type="caution">
    <text evidence="2">Lacks conserved residue(s) required for the propagation of feature annotation.</text>
</comment>
<dbReference type="InterPro" id="IPR050976">
    <property type="entry name" value="Snaclec"/>
</dbReference>
<dbReference type="PANTHER" id="PTHR22991">
    <property type="entry name" value="PROTEIN CBG13490"/>
    <property type="match status" value="1"/>
</dbReference>
<evidence type="ECO:0008006" key="8">
    <source>
        <dbReference type="Google" id="ProtNLM"/>
    </source>
</evidence>
<dbReference type="InterPro" id="IPR035914">
    <property type="entry name" value="Sperma_CUB_dom_sf"/>
</dbReference>
<name>A0AAN5CWG1_9BILA</name>
<feature type="non-terminal residue" evidence="6">
    <location>
        <position position="1"/>
    </location>
</feature>
<dbReference type="EMBL" id="BTRK01000005">
    <property type="protein sequence ID" value="GMR52058.1"/>
    <property type="molecule type" value="Genomic_DNA"/>
</dbReference>
<sequence>AMWRLLALAAIAQIVHGSCPSGYDLVKDGECRGFAGKQNVYFSDAPRIAMETCDRVKGAPVIIHNEEHQTYWMNRAPPTDQGFMILGIVCNENTLKYEWADGSPIDYRPKNYNEELNKVCSKEYGWEIHPDGYWSYGGPGSAISGLFFCTTQLEQPLPGGDGCAGFADDEDDGVCYQVGPAARDWKDAQLTCKKAGANLASIHNTKENDFVRRLAVSNGAVDGLVLGASAQQDGKFAWVDGTAMDFENYYPGFPKKNFGDCIAMDVSSTSGQWMNVDCASKFPVACMRQQGPTVEPTCSGDDYDEGDLIVSPGYPFSASTPCDFFLTVEPGKKVQVEILSLEANECCDSLVLYDGYLGGNVIATLTGIAENKTITTNSSNIMRVSW</sequence>
<dbReference type="InterPro" id="IPR018378">
    <property type="entry name" value="C-type_lectin_CS"/>
</dbReference>
<evidence type="ECO:0000313" key="7">
    <source>
        <dbReference type="Proteomes" id="UP001328107"/>
    </source>
</evidence>
<comment type="caution">
    <text evidence="6">The sequence shown here is derived from an EMBL/GenBank/DDBJ whole genome shotgun (WGS) entry which is preliminary data.</text>
</comment>
<evidence type="ECO:0000256" key="3">
    <source>
        <dbReference type="SAM" id="SignalP"/>
    </source>
</evidence>
<dbReference type="SUPFAM" id="SSF49854">
    <property type="entry name" value="Spermadhesin, CUB domain"/>
    <property type="match status" value="1"/>
</dbReference>
<feature type="non-terminal residue" evidence="6">
    <location>
        <position position="386"/>
    </location>
</feature>
<proteinExistence type="predicted"/>